<dbReference type="RefSeq" id="WP_206932722.1">
    <property type="nucleotide sequence ID" value="NZ_JAEKJY010000001.1"/>
</dbReference>
<accession>A0ABS3DTM2</accession>
<evidence type="ECO:0000313" key="2">
    <source>
        <dbReference type="Proteomes" id="UP000663970"/>
    </source>
</evidence>
<organism evidence="1 2">
    <name type="scientific">Halobacillus kuroshimensis</name>
    <dbReference type="NCBI Taxonomy" id="302481"/>
    <lineage>
        <taxon>Bacteria</taxon>
        <taxon>Bacillati</taxon>
        <taxon>Bacillota</taxon>
        <taxon>Bacilli</taxon>
        <taxon>Bacillales</taxon>
        <taxon>Bacillaceae</taxon>
        <taxon>Halobacillus</taxon>
    </lineage>
</organism>
<proteinExistence type="predicted"/>
<sequence length="94" mass="11111">MKWQGELVSGAYIKETNQFDMQQIKHFQTNSILSEDQLIHLNEYLEKHRNDTSHVLTINEQMLVPLNRMDVHKILEDFTAIRNFINQSKDAHGM</sequence>
<comment type="caution">
    <text evidence="1">The sequence shown here is derived from an EMBL/GenBank/DDBJ whole genome shotgun (WGS) entry which is preliminary data.</text>
</comment>
<dbReference type="Proteomes" id="UP000663970">
    <property type="component" value="Unassembled WGS sequence"/>
</dbReference>
<gene>
    <name evidence="1" type="ORF">JF544_04920</name>
</gene>
<reference evidence="1 2" key="1">
    <citation type="submission" date="2020-12" db="EMBL/GenBank/DDBJ databases">
        <title>Oil enriched cultivation method for isolating marine PHA-producing bacteria.</title>
        <authorList>
            <person name="Zheng W."/>
            <person name="Yu S."/>
            <person name="Huang Y."/>
        </authorList>
    </citation>
    <scope>NUCLEOTIDE SEQUENCE [LARGE SCALE GENOMIC DNA]</scope>
    <source>
        <strain evidence="1 2">SY-2-6</strain>
    </source>
</reference>
<evidence type="ECO:0000313" key="1">
    <source>
        <dbReference type="EMBL" id="MBN8234578.1"/>
    </source>
</evidence>
<keyword evidence="2" id="KW-1185">Reference proteome</keyword>
<protein>
    <submittedName>
        <fullName evidence="1">Uncharacterized protein</fullName>
    </submittedName>
</protein>
<name>A0ABS3DTM2_9BACI</name>
<dbReference type="EMBL" id="JAEKJY010000001">
    <property type="protein sequence ID" value="MBN8234578.1"/>
    <property type="molecule type" value="Genomic_DNA"/>
</dbReference>